<comment type="pathway">
    <text evidence="4">Carbohydrate metabolism; tricarboxylic acid cycle.</text>
</comment>
<feature type="transmembrane region" description="Helical" evidence="14">
    <location>
        <begin position="48"/>
        <end position="67"/>
    </location>
</feature>
<evidence type="ECO:0000256" key="4">
    <source>
        <dbReference type="ARBA" id="ARBA00005163"/>
    </source>
</evidence>
<dbReference type="GO" id="GO:0046872">
    <property type="term" value="F:metal ion binding"/>
    <property type="evidence" value="ECO:0007669"/>
    <property type="project" value="UniProtKB-KW"/>
</dbReference>
<evidence type="ECO:0000256" key="3">
    <source>
        <dbReference type="ARBA" id="ARBA00004141"/>
    </source>
</evidence>
<organism evidence="15">
    <name type="scientific">marine metagenome</name>
    <dbReference type="NCBI Taxonomy" id="408172"/>
    <lineage>
        <taxon>unclassified sequences</taxon>
        <taxon>metagenomes</taxon>
        <taxon>ecological metagenomes</taxon>
    </lineage>
</organism>
<dbReference type="SUPFAM" id="SSF81343">
    <property type="entry name" value="Fumarate reductase respiratory complex transmembrane subunits"/>
    <property type="match status" value="1"/>
</dbReference>
<evidence type="ECO:0000256" key="2">
    <source>
        <dbReference type="ARBA" id="ARBA00004050"/>
    </source>
</evidence>
<evidence type="ECO:0000256" key="9">
    <source>
        <dbReference type="ARBA" id="ARBA00022723"/>
    </source>
</evidence>
<dbReference type="GO" id="GO:0016020">
    <property type="term" value="C:membrane"/>
    <property type="evidence" value="ECO:0007669"/>
    <property type="project" value="UniProtKB-SubCell"/>
</dbReference>
<feature type="transmembrane region" description="Helical" evidence="14">
    <location>
        <begin position="88"/>
        <end position="110"/>
    </location>
</feature>
<dbReference type="GO" id="GO:0020037">
    <property type="term" value="F:heme binding"/>
    <property type="evidence" value="ECO:0007669"/>
    <property type="project" value="InterPro"/>
</dbReference>
<dbReference type="InterPro" id="IPR000701">
    <property type="entry name" value="SuccDH_FuR_B_TM-su"/>
</dbReference>
<dbReference type="InterPro" id="IPR014312">
    <property type="entry name" value="Succ_DH_anchor"/>
</dbReference>
<evidence type="ECO:0008006" key="16">
    <source>
        <dbReference type="Google" id="ProtNLM"/>
    </source>
</evidence>
<comment type="subcellular location">
    <subcellularLocation>
        <location evidence="3">Membrane</location>
        <topology evidence="3">Multi-pass membrane protein</topology>
    </subcellularLocation>
</comment>
<sequence length="111" mass="12880">MKSNYTSKWILQRVTALILIPLTFWFIYQCISFQSMSYGDIIYFFQSYINSLLFLIMMTVMIIHAKLGCETIVQDYVASTSLIKTFKVIINFIMLISLLLSLCAIVWIGIL</sequence>
<dbReference type="Pfam" id="PF01127">
    <property type="entry name" value="Sdh_cyt"/>
    <property type="match status" value="1"/>
</dbReference>
<keyword evidence="12" id="KW-0408">Iron</keyword>
<dbReference type="UniPathway" id="UPA00223"/>
<name>A0A382TNB6_9ZZZZ</name>
<reference evidence="15" key="1">
    <citation type="submission" date="2018-05" db="EMBL/GenBank/DDBJ databases">
        <authorList>
            <person name="Lanie J.A."/>
            <person name="Ng W.-L."/>
            <person name="Kazmierczak K.M."/>
            <person name="Andrzejewski T.M."/>
            <person name="Davidsen T.M."/>
            <person name="Wayne K.J."/>
            <person name="Tettelin H."/>
            <person name="Glass J.I."/>
            <person name="Rusch D."/>
            <person name="Podicherti R."/>
            <person name="Tsui H.-C.T."/>
            <person name="Winkler M.E."/>
        </authorList>
    </citation>
    <scope>NUCLEOTIDE SEQUENCE</scope>
</reference>
<protein>
    <recommendedName>
        <fullName evidence="16">Succinate dehydrogenase hydrophobic membrane anchor subunit</fullName>
    </recommendedName>
</protein>
<evidence type="ECO:0000313" key="15">
    <source>
        <dbReference type="EMBL" id="SVD23576.1"/>
    </source>
</evidence>
<evidence type="ECO:0000256" key="8">
    <source>
        <dbReference type="ARBA" id="ARBA00022692"/>
    </source>
</evidence>
<evidence type="ECO:0000256" key="5">
    <source>
        <dbReference type="ARBA" id="ARBA00022448"/>
    </source>
</evidence>
<accession>A0A382TNB6</accession>
<feature type="transmembrane region" description="Helical" evidence="14">
    <location>
        <begin position="9"/>
        <end position="28"/>
    </location>
</feature>
<dbReference type="EMBL" id="UINC01137937">
    <property type="protein sequence ID" value="SVD23576.1"/>
    <property type="molecule type" value="Genomic_DNA"/>
</dbReference>
<comment type="function">
    <text evidence="2">Membrane-anchoring subunit of succinate dehydrogenase (SDH).</text>
</comment>
<gene>
    <name evidence="15" type="ORF">METZ01_LOCUS376430</name>
</gene>
<comment type="cofactor">
    <cofactor evidence="1">
        <name>heme</name>
        <dbReference type="ChEBI" id="CHEBI:30413"/>
    </cofactor>
</comment>
<keyword evidence="9" id="KW-0479">Metal-binding</keyword>
<keyword evidence="7" id="KW-0349">Heme</keyword>
<keyword evidence="13 14" id="KW-0472">Membrane</keyword>
<dbReference type="InterPro" id="IPR034804">
    <property type="entry name" value="SQR/QFR_C/D"/>
</dbReference>
<evidence type="ECO:0000256" key="1">
    <source>
        <dbReference type="ARBA" id="ARBA00001971"/>
    </source>
</evidence>
<evidence type="ECO:0000256" key="11">
    <source>
        <dbReference type="ARBA" id="ARBA00022989"/>
    </source>
</evidence>
<evidence type="ECO:0000256" key="12">
    <source>
        <dbReference type="ARBA" id="ARBA00023004"/>
    </source>
</evidence>
<dbReference type="Gene3D" id="1.20.1300.10">
    <property type="entry name" value="Fumarate reductase/succinate dehydrogenase, transmembrane subunit"/>
    <property type="match status" value="1"/>
</dbReference>
<evidence type="ECO:0000256" key="10">
    <source>
        <dbReference type="ARBA" id="ARBA00022982"/>
    </source>
</evidence>
<evidence type="ECO:0000256" key="13">
    <source>
        <dbReference type="ARBA" id="ARBA00023136"/>
    </source>
</evidence>
<keyword evidence="10" id="KW-0249">Electron transport</keyword>
<evidence type="ECO:0000256" key="7">
    <source>
        <dbReference type="ARBA" id="ARBA00022617"/>
    </source>
</evidence>
<dbReference type="NCBIfam" id="TIGR02968">
    <property type="entry name" value="succ_dehyd_anc"/>
    <property type="match status" value="1"/>
</dbReference>
<keyword evidence="5" id="KW-0813">Transport</keyword>
<evidence type="ECO:0000256" key="6">
    <source>
        <dbReference type="ARBA" id="ARBA00022532"/>
    </source>
</evidence>
<keyword evidence="11 14" id="KW-1133">Transmembrane helix</keyword>
<dbReference type="GO" id="GO:0006099">
    <property type="term" value="P:tricarboxylic acid cycle"/>
    <property type="evidence" value="ECO:0007669"/>
    <property type="project" value="UniProtKB-UniPathway"/>
</dbReference>
<proteinExistence type="predicted"/>
<keyword evidence="6" id="KW-0816">Tricarboxylic acid cycle</keyword>
<evidence type="ECO:0000256" key="14">
    <source>
        <dbReference type="SAM" id="Phobius"/>
    </source>
</evidence>
<dbReference type="AlphaFoldDB" id="A0A382TNB6"/>
<keyword evidence="8 14" id="KW-0812">Transmembrane</keyword>